<evidence type="ECO:0000313" key="1">
    <source>
        <dbReference type="EMBL" id="QWG04329.1"/>
    </source>
</evidence>
<dbReference type="KEGG" id="fya:KMW28_25890"/>
<protein>
    <recommendedName>
        <fullName evidence="3">STAS/SEC14 domain-containing protein</fullName>
    </recommendedName>
</protein>
<dbReference type="EMBL" id="CP076133">
    <property type="protein sequence ID" value="QWG04329.1"/>
    <property type="molecule type" value="Genomic_DNA"/>
</dbReference>
<gene>
    <name evidence="1" type="ORF">KMW28_25890</name>
</gene>
<dbReference type="AlphaFoldDB" id="A0AAX1N9R0"/>
<evidence type="ECO:0008006" key="3">
    <source>
        <dbReference type="Google" id="ProtNLM"/>
    </source>
</evidence>
<accession>A0AAX1N9R0</accession>
<dbReference type="RefSeq" id="WP_169663805.1">
    <property type="nucleotide sequence ID" value="NZ_CP076133.1"/>
</dbReference>
<proteinExistence type="predicted"/>
<organism evidence="1 2">
    <name type="scientific">Flammeovirga yaeyamensis</name>
    <dbReference type="NCBI Taxonomy" id="367791"/>
    <lineage>
        <taxon>Bacteria</taxon>
        <taxon>Pseudomonadati</taxon>
        <taxon>Bacteroidota</taxon>
        <taxon>Cytophagia</taxon>
        <taxon>Cytophagales</taxon>
        <taxon>Flammeovirgaceae</taxon>
        <taxon>Flammeovirga</taxon>
    </lineage>
</organism>
<dbReference type="Proteomes" id="UP000678679">
    <property type="component" value="Chromosome 2"/>
</dbReference>
<sequence length="143" mass="16625">MNKIYTCNAAVIDVTDFPIVTMTCLSENPTHQDIIEFKALKEKVFDKFDTPFVVIDDSSNIKWISSSARAEYGRLLNEHDKRYQNLLRAYFIVAPNKLMKVILNTMNKIFKREIRQYVYDDIDMARSFAELDSEVIKSISNVS</sequence>
<evidence type="ECO:0000313" key="2">
    <source>
        <dbReference type="Proteomes" id="UP000678679"/>
    </source>
</evidence>
<name>A0AAX1N9R0_9BACT</name>
<reference evidence="1 2" key="1">
    <citation type="submission" date="2021-05" db="EMBL/GenBank/DDBJ databases">
        <title>Comparative genomic studies on the polysaccharide-degrading batcterial strains of the Flammeovirga genus.</title>
        <authorList>
            <person name="Zewei F."/>
            <person name="Zheng Z."/>
            <person name="Yu L."/>
            <person name="Ruyue G."/>
            <person name="Yanhong M."/>
            <person name="Yuanyuan C."/>
            <person name="Jingyan G."/>
            <person name="Wenjun H."/>
        </authorList>
    </citation>
    <scope>NUCLEOTIDE SEQUENCE [LARGE SCALE GENOMIC DNA]</scope>
    <source>
        <strain evidence="1 2">NBRC:100898</strain>
    </source>
</reference>
<keyword evidence="2" id="KW-1185">Reference proteome</keyword>